<dbReference type="PANTHER" id="PTHR12860">
    <property type="entry name" value="SIGNAL RECOGNITION PARTICLE 68 KDA PROTEIN"/>
    <property type="match status" value="1"/>
</dbReference>
<dbReference type="GO" id="GO:0005786">
    <property type="term" value="C:signal recognition particle, endoplasmic reticulum targeting"/>
    <property type="evidence" value="ECO:0007669"/>
    <property type="project" value="UniProtKB-KW"/>
</dbReference>
<dbReference type="InterPro" id="IPR026258">
    <property type="entry name" value="SRP68"/>
</dbReference>
<comment type="caution">
    <text evidence="11">The sequence shown here is derived from an EMBL/GenBank/DDBJ whole genome shotgun (WGS) entry which is preliminary data.</text>
</comment>
<dbReference type="Pfam" id="PF16969">
    <property type="entry name" value="SRP68"/>
    <property type="match status" value="1"/>
</dbReference>
<dbReference type="GO" id="GO:0005047">
    <property type="term" value="F:signal recognition particle binding"/>
    <property type="evidence" value="ECO:0007669"/>
    <property type="project" value="InterPro"/>
</dbReference>
<dbReference type="PANTHER" id="PTHR12860:SF0">
    <property type="entry name" value="SIGNAL RECOGNITION PARTICLE SUBUNIT SRP68"/>
    <property type="match status" value="1"/>
</dbReference>
<dbReference type="GO" id="GO:0030942">
    <property type="term" value="F:endoplasmic reticulum signal peptide binding"/>
    <property type="evidence" value="ECO:0007669"/>
    <property type="project" value="InterPro"/>
</dbReference>
<reference evidence="11" key="1">
    <citation type="submission" date="2021-03" db="EMBL/GenBank/DDBJ databases">
        <authorList>
            <person name="Palmer J.M."/>
        </authorList>
    </citation>
    <scope>NUCLEOTIDE SEQUENCE</scope>
    <source>
        <strain evidence="11">ARV_011</strain>
    </source>
</reference>
<name>A0A9P7V974_9ASCO</name>
<evidence type="ECO:0000256" key="4">
    <source>
        <dbReference type="ARBA" id="ARBA00022490"/>
    </source>
</evidence>
<protein>
    <recommendedName>
        <fullName evidence="9 10">Signal recognition particle subunit SRP68</fullName>
        <shortName evidence="10">SRP68</shortName>
    </recommendedName>
</protein>
<keyword evidence="7" id="KW-0539">Nucleus</keyword>
<evidence type="ECO:0000256" key="9">
    <source>
        <dbReference type="ARBA" id="ARBA00029498"/>
    </source>
</evidence>
<dbReference type="InterPro" id="IPR038253">
    <property type="entry name" value="SRP68_N_sf"/>
</dbReference>
<dbReference type="Gene3D" id="1.10.3450.40">
    <property type="entry name" value="Signal recognition particle, SRP68 subunit, RNA-binding domain"/>
    <property type="match status" value="1"/>
</dbReference>
<comment type="function">
    <text evidence="10">Component of the signal recognition particle (SRP) complex, a ribonucleoprotein complex that mediates the cotranslational targeting of secretory and membrane proteins to the endoplasmic reticulum (ER). The SRP complex interacts with the signal sequence in nascent secretory and membrane proteins and directs them to the membrane of the ER.</text>
</comment>
<dbReference type="GO" id="GO:0005730">
    <property type="term" value="C:nucleolus"/>
    <property type="evidence" value="ECO:0007669"/>
    <property type="project" value="UniProtKB-SubCell"/>
</dbReference>
<accession>A0A9P7V974</accession>
<evidence type="ECO:0000313" key="12">
    <source>
        <dbReference type="Proteomes" id="UP000790833"/>
    </source>
</evidence>
<dbReference type="GeneID" id="66113977"/>
<evidence type="ECO:0000256" key="5">
    <source>
        <dbReference type="ARBA" id="ARBA00022884"/>
    </source>
</evidence>
<keyword evidence="12" id="KW-1185">Reference proteome</keyword>
<dbReference type="PIRSF" id="PIRSF038995">
    <property type="entry name" value="SRP68"/>
    <property type="match status" value="1"/>
</dbReference>
<dbReference type="EMBL" id="JAHMUF010000011">
    <property type="protein sequence ID" value="KAG7193534.1"/>
    <property type="molecule type" value="Genomic_DNA"/>
</dbReference>
<dbReference type="Proteomes" id="UP000790833">
    <property type="component" value="Unassembled WGS sequence"/>
</dbReference>
<evidence type="ECO:0000256" key="7">
    <source>
        <dbReference type="ARBA" id="ARBA00023242"/>
    </source>
</evidence>
<proteinExistence type="inferred from homology"/>
<evidence type="ECO:0000256" key="3">
    <source>
        <dbReference type="ARBA" id="ARBA00009352"/>
    </source>
</evidence>
<dbReference type="GO" id="GO:0006614">
    <property type="term" value="P:SRP-dependent cotranslational protein targeting to membrane"/>
    <property type="evidence" value="ECO:0007669"/>
    <property type="project" value="InterPro"/>
</dbReference>
<dbReference type="GO" id="GO:0008312">
    <property type="term" value="F:7S RNA binding"/>
    <property type="evidence" value="ECO:0007669"/>
    <property type="project" value="InterPro"/>
</dbReference>
<dbReference type="AlphaFoldDB" id="A0A9P7V974"/>
<evidence type="ECO:0000313" key="11">
    <source>
        <dbReference type="EMBL" id="KAG7193534.1"/>
    </source>
</evidence>
<comment type="subcellular location">
    <subcellularLocation>
        <location evidence="1 10">Cytoplasm</location>
    </subcellularLocation>
    <subcellularLocation>
        <location evidence="2">Nucleus</location>
        <location evidence="2">Nucleolus</location>
    </subcellularLocation>
</comment>
<evidence type="ECO:0000256" key="6">
    <source>
        <dbReference type="ARBA" id="ARBA00023135"/>
    </source>
</evidence>
<evidence type="ECO:0000256" key="8">
    <source>
        <dbReference type="ARBA" id="ARBA00023274"/>
    </source>
</evidence>
<comment type="similarity">
    <text evidence="3 10">Belongs to the SRP68 family.</text>
</comment>
<keyword evidence="8 10" id="KW-0687">Ribonucleoprotein</keyword>
<dbReference type="OrthoDB" id="10255118at2759"/>
<evidence type="ECO:0000256" key="1">
    <source>
        <dbReference type="ARBA" id="ARBA00004496"/>
    </source>
</evidence>
<keyword evidence="5 10" id="KW-0694">RNA-binding</keyword>
<evidence type="ECO:0000256" key="2">
    <source>
        <dbReference type="ARBA" id="ARBA00004604"/>
    </source>
</evidence>
<sequence length="563" mass="64423">MELPLNRAIGSRMRADLESADDYRRHRKRVGRELLALKKELLLVTKDTRNFLSHDKTKNVTKEDFDRDERYGTVFLLMAERDYLYAMEIRAKLEVANAGASSYMKLMRTRLKRAICNFKRILDIFGSLSDLKKLEYYIYGALLQGLYAIIRKHWSVAINLYSIARCCLDLLLDNLSESADAFDSTILTDLLENTVIPSTKFAVIQEGLKSALVDLTALSRERCHDNLVPYLVPAIEIIDENYTGFTSYVEVDLTRSVNWRGHEAVLYNDELARKIMTIKEMSHDDMDQVSDAWSTALDLFTSSESQDDDDIEKVQNNAIVKTYINYNQLFARLKNTNNLLNDYSDTFTNGSGLRQAKCTFQIKVLSDMIAIVEQVKELPGVYNDEELYASLELLVKYFSAKKLLFHGQYFEVRREFKKALKLYNLINKQLDLKADNLKAIDSLPYPVVSESTFKAFIARMQQKLHDTHIGAYLQHEAEPPVKTTIVENINSYSDNRDSFDFISLRPILSKPVLFDIAFNYINYSQTGTKSAIVTPKATNEASVADDEKKRGGSSFFGIFGGRN</sequence>
<evidence type="ECO:0000256" key="10">
    <source>
        <dbReference type="PIRNR" id="PIRNR038995"/>
    </source>
</evidence>
<keyword evidence="4 10" id="KW-0963">Cytoplasm</keyword>
<organism evidence="11 12">
    <name type="scientific">Scheffersomyces spartinae</name>
    <dbReference type="NCBI Taxonomy" id="45513"/>
    <lineage>
        <taxon>Eukaryota</taxon>
        <taxon>Fungi</taxon>
        <taxon>Dikarya</taxon>
        <taxon>Ascomycota</taxon>
        <taxon>Saccharomycotina</taxon>
        <taxon>Pichiomycetes</taxon>
        <taxon>Debaryomycetaceae</taxon>
        <taxon>Scheffersomyces</taxon>
    </lineage>
</organism>
<gene>
    <name evidence="11" type="primary">SRP68</name>
    <name evidence="11" type="ORF">KQ657_000603</name>
</gene>
<dbReference type="RefSeq" id="XP_043049082.1">
    <property type="nucleotide sequence ID" value="XM_043191439.1"/>
</dbReference>
<keyword evidence="6 10" id="KW-0733">Signal recognition particle</keyword>